<comment type="pathway">
    <text evidence="1 6">Carbohydrate biosynthesis; dTDP-L-rhamnose biosynthesis.</text>
</comment>
<comment type="caution">
    <text evidence="8">The sequence shown here is derived from an EMBL/GenBank/DDBJ whole genome shotgun (WGS) entry which is preliminary data.</text>
</comment>
<keyword evidence="6" id="KW-0560">Oxidoreductase</keyword>
<dbReference type="EC" id="1.1.1.133" evidence="3 6"/>
<evidence type="ECO:0000256" key="3">
    <source>
        <dbReference type="ARBA" id="ARBA00012929"/>
    </source>
</evidence>
<dbReference type="InterPro" id="IPR005913">
    <property type="entry name" value="dTDP_dehydrorham_reduct"/>
</dbReference>
<evidence type="ECO:0000256" key="1">
    <source>
        <dbReference type="ARBA" id="ARBA00004781"/>
    </source>
</evidence>
<evidence type="ECO:0000259" key="7">
    <source>
        <dbReference type="Pfam" id="PF04321"/>
    </source>
</evidence>
<accession>A0ABQ0GXF5</accession>
<dbReference type="Gene3D" id="3.90.25.10">
    <property type="entry name" value="UDP-galactose 4-epimerase, domain 1"/>
    <property type="match status" value="1"/>
</dbReference>
<gene>
    <name evidence="8" type="primary">rfbD</name>
    <name evidence="8" type="ORF">PPNSA23_12860</name>
</gene>
<dbReference type="Gene3D" id="3.40.50.720">
    <property type="entry name" value="NAD(P)-binding Rossmann-like Domain"/>
    <property type="match status" value="1"/>
</dbReference>
<dbReference type="InterPro" id="IPR029903">
    <property type="entry name" value="RmlD-like-bd"/>
</dbReference>
<comment type="cofactor">
    <cofactor evidence="6">
        <name>Mg(2+)</name>
        <dbReference type="ChEBI" id="CHEBI:18420"/>
    </cofactor>
    <text evidence="6">Binds 1 Mg(2+) ion per monomer.</text>
</comment>
<proteinExistence type="inferred from homology"/>
<protein>
    <recommendedName>
        <fullName evidence="4 6">dTDP-4-dehydrorhamnose reductase</fullName>
        <ecNumber evidence="3 6">1.1.1.133</ecNumber>
    </recommendedName>
</protein>
<dbReference type="NCBIfam" id="TIGR01214">
    <property type="entry name" value="rmlD"/>
    <property type="match status" value="1"/>
</dbReference>
<comment type="similarity">
    <text evidence="2 6">Belongs to the dTDP-4-dehydrorhamnose reductase family.</text>
</comment>
<dbReference type="EMBL" id="BAAFZP010000001">
    <property type="protein sequence ID" value="GAB1581343.1"/>
    <property type="molecule type" value="Genomic_DNA"/>
</dbReference>
<sequence>MKILGTGREGQVVQSLIEKAALRPDLQLVAMGRPDLDLARPETVLAAISEARPDLVVSAAAYTAVDQAEDEPEAAFAVNAAGARAVAEAARACGAPVIHLSTDYVFAGDSGKAYVESDPVGPKGVYGRSKLEGERLVAEAHPEHIILRTAWVYSPFGKNFVKTMLRVAETRESLSVVSDQWGNPTSALDIADAIIRISDHLAGKADFAGYGIYHLAGTGDTNWSGFARGIFAESARNGGPVAEVIDIATSQYPTKAVRPANSRLSTEKFRKTFGWSMPEWQASLRDVVKRIVSPAV</sequence>
<dbReference type="PANTHER" id="PTHR10491">
    <property type="entry name" value="DTDP-4-DEHYDRORHAMNOSE REDUCTASE"/>
    <property type="match status" value="1"/>
</dbReference>
<dbReference type="SUPFAM" id="SSF51735">
    <property type="entry name" value="NAD(P)-binding Rossmann-fold domains"/>
    <property type="match status" value="1"/>
</dbReference>
<keyword evidence="9" id="KW-1185">Reference proteome</keyword>
<dbReference type="InterPro" id="IPR036291">
    <property type="entry name" value="NAD(P)-bd_dom_sf"/>
</dbReference>
<dbReference type="CDD" id="cd05254">
    <property type="entry name" value="dTDP_HR_like_SDR_e"/>
    <property type="match status" value="1"/>
</dbReference>
<dbReference type="Pfam" id="PF04321">
    <property type="entry name" value="RmlD_sub_bind"/>
    <property type="match status" value="1"/>
</dbReference>
<reference evidence="8 9" key="1">
    <citation type="submission" date="2024-10" db="EMBL/GenBank/DDBJ databases">
        <title>Isolation, draft genome sequencing and identification of Phyllobacterium sp. NSA23, isolated from leaf soil.</title>
        <authorList>
            <person name="Akita H."/>
        </authorList>
    </citation>
    <scope>NUCLEOTIDE SEQUENCE [LARGE SCALE GENOMIC DNA]</scope>
    <source>
        <strain evidence="8 9">NSA23</strain>
    </source>
</reference>
<dbReference type="RefSeq" id="WP_407864194.1">
    <property type="nucleotide sequence ID" value="NZ_BAAFZP010000001.1"/>
</dbReference>
<feature type="domain" description="RmlD-like substrate binding" evidence="7">
    <location>
        <begin position="1"/>
        <end position="291"/>
    </location>
</feature>
<dbReference type="Proteomes" id="UP001628091">
    <property type="component" value="Unassembled WGS sequence"/>
</dbReference>
<dbReference type="PANTHER" id="PTHR10491:SF4">
    <property type="entry name" value="METHIONINE ADENOSYLTRANSFERASE 2 SUBUNIT BETA"/>
    <property type="match status" value="1"/>
</dbReference>
<organism evidence="8 9">
    <name type="scientific">Phyllobacterium phragmitis</name>
    <dbReference type="NCBI Taxonomy" id="2670329"/>
    <lineage>
        <taxon>Bacteria</taxon>
        <taxon>Pseudomonadati</taxon>
        <taxon>Pseudomonadota</taxon>
        <taxon>Alphaproteobacteria</taxon>
        <taxon>Hyphomicrobiales</taxon>
        <taxon>Phyllobacteriaceae</taxon>
        <taxon>Phyllobacterium</taxon>
    </lineage>
</organism>
<evidence type="ECO:0000313" key="9">
    <source>
        <dbReference type="Proteomes" id="UP001628091"/>
    </source>
</evidence>
<evidence type="ECO:0000256" key="5">
    <source>
        <dbReference type="ARBA" id="ARBA00048200"/>
    </source>
</evidence>
<comment type="function">
    <text evidence="6">Catalyzes the reduction of dTDP-6-deoxy-L-lyxo-4-hexulose to yield dTDP-L-rhamnose.</text>
</comment>
<name>A0ABQ0GXF5_9HYPH</name>
<evidence type="ECO:0000256" key="6">
    <source>
        <dbReference type="RuleBase" id="RU364082"/>
    </source>
</evidence>
<comment type="catalytic activity">
    <reaction evidence="5 6">
        <text>dTDP-beta-L-rhamnose + NADP(+) = dTDP-4-dehydro-beta-L-rhamnose + NADPH + H(+)</text>
        <dbReference type="Rhea" id="RHEA:21796"/>
        <dbReference type="ChEBI" id="CHEBI:15378"/>
        <dbReference type="ChEBI" id="CHEBI:57510"/>
        <dbReference type="ChEBI" id="CHEBI:57783"/>
        <dbReference type="ChEBI" id="CHEBI:58349"/>
        <dbReference type="ChEBI" id="CHEBI:62830"/>
        <dbReference type="EC" id="1.1.1.133"/>
    </reaction>
</comment>
<keyword evidence="6" id="KW-0521">NADP</keyword>
<evidence type="ECO:0000256" key="2">
    <source>
        <dbReference type="ARBA" id="ARBA00010944"/>
    </source>
</evidence>
<evidence type="ECO:0000256" key="4">
    <source>
        <dbReference type="ARBA" id="ARBA00017099"/>
    </source>
</evidence>
<evidence type="ECO:0000313" key="8">
    <source>
        <dbReference type="EMBL" id="GAB1581343.1"/>
    </source>
</evidence>